<reference evidence="3" key="1">
    <citation type="submission" date="2018-04" db="EMBL/GenBank/DDBJ databases">
        <authorList>
            <person name="Lucker S."/>
            <person name="Sakoula D."/>
        </authorList>
    </citation>
    <scope>NUCLEOTIDE SEQUENCE [LARGE SCALE GENOMIC DNA]</scope>
</reference>
<proteinExistence type="predicted"/>
<dbReference type="OrthoDB" id="9811610at2"/>
<keyword evidence="1" id="KW-0812">Transmembrane</keyword>
<dbReference type="PANTHER" id="PTHR36443:SF1">
    <property type="entry name" value="BSR5223 PROTEIN"/>
    <property type="match status" value="1"/>
</dbReference>
<dbReference type="PANTHER" id="PTHR36443">
    <property type="entry name" value="BSR5223 PROTEIN"/>
    <property type="match status" value="1"/>
</dbReference>
<dbReference type="InParanoid" id="A0A330L0Y2"/>
<feature type="transmembrane region" description="Helical" evidence="1">
    <location>
        <begin position="6"/>
        <end position="27"/>
    </location>
</feature>
<accession>A0A330L0Y2</accession>
<keyword evidence="3" id="KW-1185">Reference proteome</keyword>
<dbReference type="InterPro" id="IPR021320">
    <property type="entry name" value="DUF2905"/>
</dbReference>
<feature type="transmembrane region" description="Helical" evidence="1">
    <location>
        <begin position="58"/>
        <end position="83"/>
    </location>
</feature>
<evidence type="ECO:0008006" key="4">
    <source>
        <dbReference type="Google" id="ProtNLM"/>
    </source>
</evidence>
<sequence length="85" mass="9222">MGEWGAFGKLLIAAGCGLVVVGLLFVLSDRIPGVSGWFGGWLGKLPGDISIKREQFSFYAPLGTSLVLSIGLTLLFYLLSWLFKR</sequence>
<keyword evidence="1" id="KW-0472">Membrane</keyword>
<organism evidence="2 3">
    <name type="scientific">Nitrospira lenta</name>
    <dbReference type="NCBI Taxonomy" id="1436998"/>
    <lineage>
        <taxon>Bacteria</taxon>
        <taxon>Pseudomonadati</taxon>
        <taxon>Nitrospirota</taxon>
        <taxon>Nitrospiria</taxon>
        <taxon>Nitrospirales</taxon>
        <taxon>Nitrospiraceae</taxon>
        <taxon>Nitrospira</taxon>
    </lineage>
</organism>
<dbReference type="Proteomes" id="UP000248168">
    <property type="component" value="Unassembled WGS sequence"/>
</dbReference>
<keyword evidence="1" id="KW-1133">Transmembrane helix</keyword>
<evidence type="ECO:0000313" key="2">
    <source>
        <dbReference type="EMBL" id="SPP63405.1"/>
    </source>
</evidence>
<evidence type="ECO:0000313" key="3">
    <source>
        <dbReference type="Proteomes" id="UP000248168"/>
    </source>
</evidence>
<dbReference type="AlphaFoldDB" id="A0A330L0Y2"/>
<gene>
    <name evidence="2" type="ORF">NITLEN_10491</name>
</gene>
<name>A0A330L0Y2_9BACT</name>
<protein>
    <recommendedName>
        <fullName evidence="4">DUF2905 domain-containing protein</fullName>
    </recommendedName>
</protein>
<dbReference type="RefSeq" id="WP_121987940.1">
    <property type="nucleotide sequence ID" value="NZ_OUNR01000001.1"/>
</dbReference>
<dbReference type="Pfam" id="PF11146">
    <property type="entry name" value="DUF2905"/>
    <property type="match status" value="1"/>
</dbReference>
<dbReference type="EMBL" id="OUNR01000001">
    <property type="protein sequence ID" value="SPP63405.1"/>
    <property type="molecule type" value="Genomic_DNA"/>
</dbReference>
<evidence type="ECO:0000256" key="1">
    <source>
        <dbReference type="SAM" id="Phobius"/>
    </source>
</evidence>